<sequence length="51" mass="6098">MAFKECPRCKEHEPDHAFTNCGFDVERGPDGKTIQVFECTRCHHRWEVKYK</sequence>
<evidence type="ECO:0008006" key="2">
    <source>
        <dbReference type="Google" id="ProtNLM"/>
    </source>
</evidence>
<name>A0A382JM94_9ZZZZ</name>
<reference evidence="1" key="1">
    <citation type="submission" date="2018-05" db="EMBL/GenBank/DDBJ databases">
        <authorList>
            <person name="Lanie J.A."/>
            <person name="Ng W.-L."/>
            <person name="Kazmierczak K.M."/>
            <person name="Andrzejewski T.M."/>
            <person name="Davidsen T.M."/>
            <person name="Wayne K.J."/>
            <person name="Tettelin H."/>
            <person name="Glass J.I."/>
            <person name="Rusch D."/>
            <person name="Podicherti R."/>
            <person name="Tsui H.-C.T."/>
            <person name="Winkler M.E."/>
        </authorList>
    </citation>
    <scope>NUCLEOTIDE SEQUENCE</scope>
</reference>
<accession>A0A382JM94</accession>
<organism evidence="1">
    <name type="scientific">marine metagenome</name>
    <dbReference type="NCBI Taxonomy" id="408172"/>
    <lineage>
        <taxon>unclassified sequences</taxon>
        <taxon>metagenomes</taxon>
        <taxon>ecological metagenomes</taxon>
    </lineage>
</organism>
<gene>
    <name evidence="1" type="ORF">METZ01_LOCUS266408</name>
</gene>
<protein>
    <recommendedName>
        <fullName evidence="2">TFIIS-type domain-containing protein</fullName>
    </recommendedName>
</protein>
<proteinExistence type="predicted"/>
<evidence type="ECO:0000313" key="1">
    <source>
        <dbReference type="EMBL" id="SVC13554.1"/>
    </source>
</evidence>
<dbReference type="EMBL" id="UINC01075407">
    <property type="protein sequence ID" value="SVC13554.1"/>
    <property type="molecule type" value="Genomic_DNA"/>
</dbReference>
<dbReference type="AlphaFoldDB" id="A0A382JM94"/>